<proteinExistence type="predicted"/>
<dbReference type="AlphaFoldDB" id="A0A967ED58"/>
<organism evidence="1 2">
    <name type="scientific">Pelagihabitans pacificus</name>
    <dbReference type="NCBI Taxonomy" id="2696054"/>
    <lineage>
        <taxon>Bacteria</taxon>
        <taxon>Pseudomonadati</taxon>
        <taxon>Bacteroidota</taxon>
        <taxon>Flavobacteriia</taxon>
        <taxon>Flavobacteriales</taxon>
        <taxon>Flavobacteriaceae</taxon>
        <taxon>Pelagihabitans</taxon>
    </lineage>
</organism>
<gene>
    <name evidence="1" type="ORF">FK220_006510</name>
</gene>
<name>A0A967ED58_9FLAO</name>
<keyword evidence="2" id="KW-1185">Reference proteome</keyword>
<sequence length="145" mass="17118">MAPFLILSIITVGFILQYFFIKQVSAEVVISKARLIKRIKNNSIPIKVDSNDCIIIKNDKTKFSGVYESGDVEGLKFIKYNKWNFRDKQQNQSILICNSGKKKYFKHINIESTILRSKLKNQDFIFIYEYLDTYYIDLEFLKPLR</sequence>
<accession>A0A967ED58</accession>
<evidence type="ECO:0000313" key="1">
    <source>
        <dbReference type="EMBL" id="NHF58983.1"/>
    </source>
</evidence>
<protein>
    <submittedName>
        <fullName evidence="1">Uncharacterized protein</fullName>
    </submittedName>
</protein>
<dbReference type="EMBL" id="VIKU02000001">
    <property type="protein sequence ID" value="NHF58983.1"/>
    <property type="molecule type" value="Genomic_DNA"/>
</dbReference>
<evidence type="ECO:0000313" key="2">
    <source>
        <dbReference type="Proteomes" id="UP000707206"/>
    </source>
</evidence>
<dbReference type="RefSeq" id="WP_152573440.1">
    <property type="nucleotide sequence ID" value="NZ_VIKU02000001.1"/>
</dbReference>
<reference evidence="1" key="2">
    <citation type="submission" date="2020-03" db="EMBL/GenBank/DDBJ databases">
        <title>Flavobacteriaceae bacterium strain TP-CH-4, a member of the family Flavobacteriaceae isolated from a deep-sea seamount.</title>
        <authorList>
            <person name="Zhang D.-C."/>
        </authorList>
    </citation>
    <scope>NUCLEOTIDE SEQUENCE</scope>
    <source>
        <strain evidence="1">TP-CH-4</strain>
    </source>
</reference>
<reference evidence="1" key="1">
    <citation type="submission" date="2019-07" db="EMBL/GenBank/DDBJ databases">
        <authorList>
            <person name="De-Chao Zhang Q."/>
        </authorList>
    </citation>
    <scope>NUCLEOTIDE SEQUENCE</scope>
    <source>
        <strain evidence="1">TP-CH-4</strain>
    </source>
</reference>
<dbReference type="Proteomes" id="UP000707206">
    <property type="component" value="Unassembled WGS sequence"/>
</dbReference>
<comment type="caution">
    <text evidence="1">The sequence shown here is derived from an EMBL/GenBank/DDBJ whole genome shotgun (WGS) entry which is preliminary data.</text>
</comment>